<evidence type="ECO:0000313" key="9">
    <source>
        <dbReference type="Proteomes" id="UP000094869"/>
    </source>
</evidence>
<dbReference type="OrthoDB" id="371153at2"/>
<evidence type="ECO:0000313" key="4">
    <source>
        <dbReference type="EMBL" id="ODM13155.1"/>
    </source>
</evidence>
<evidence type="ECO:0000313" key="8">
    <source>
        <dbReference type="Proteomes" id="UP000094271"/>
    </source>
</evidence>
<evidence type="ECO:0000313" key="6">
    <source>
        <dbReference type="EMBL" id="ODR57710.1"/>
    </source>
</evidence>
<dbReference type="EMBL" id="MCGI01000001">
    <property type="protein sequence ID" value="ODM13155.1"/>
    <property type="molecule type" value="Genomic_DNA"/>
</dbReference>
<dbReference type="Proteomes" id="UP000094271">
    <property type="component" value="Unassembled WGS sequence"/>
</dbReference>
<reference evidence="7 10" key="1">
    <citation type="submission" date="2016-07" db="EMBL/GenBank/DDBJ databases">
        <title>Characterization of isolates of Eisenbergiella tayi derived from blood cultures, using whole genome sequencing.</title>
        <authorList>
            <person name="Burdz T."/>
            <person name="Wiebe D."/>
            <person name="Huynh C."/>
            <person name="Bernard K."/>
        </authorList>
    </citation>
    <scope>NUCLEOTIDE SEQUENCE [LARGE SCALE GENOMIC DNA]</scope>
    <source>
        <strain evidence="3 7">NML 110608</strain>
        <strain evidence="4 10">NML 120489</strain>
    </source>
</reference>
<dbReference type="Pfam" id="PF01381">
    <property type="entry name" value="HTH_3"/>
    <property type="match status" value="1"/>
</dbReference>
<dbReference type="PROSITE" id="PS50943">
    <property type="entry name" value="HTH_CROC1"/>
    <property type="match status" value="1"/>
</dbReference>
<dbReference type="Proteomes" id="UP000094067">
    <property type="component" value="Unassembled WGS sequence"/>
</dbReference>
<dbReference type="InterPro" id="IPR010982">
    <property type="entry name" value="Lambda_DNA-bd_dom_sf"/>
</dbReference>
<dbReference type="CDD" id="cd00093">
    <property type="entry name" value="HTH_XRE"/>
    <property type="match status" value="1"/>
</dbReference>
<gene>
    <name evidence="4" type="ORF">BEH84_00870</name>
    <name evidence="5" type="ORF">BEI59_18700</name>
    <name evidence="3" type="ORF">BEI61_01701</name>
    <name evidence="6" type="ORF">BEI63_11460</name>
</gene>
<evidence type="ECO:0000313" key="7">
    <source>
        <dbReference type="Proteomes" id="UP000094067"/>
    </source>
</evidence>
<protein>
    <submittedName>
        <fullName evidence="3">Helix-turn-helix protein</fullName>
    </submittedName>
</protein>
<dbReference type="EMBL" id="MEHA01000014">
    <property type="protein sequence ID" value="ODR49144.1"/>
    <property type="molecule type" value="Genomic_DNA"/>
</dbReference>
<dbReference type="SUPFAM" id="SSF47413">
    <property type="entry name" value="lambda repressor-like DNA-binding domains"/>
    <property type="match status" value="1"/>
</dbReference>
<reference evidence="6 9" key="2">
    <citation type="submission" date="2016-08" db="EMBL/GenBank/DDBJ databases">
        <title>Characterization of Isolates of Eisenbergiella tayi Derived from Blood Cultures, Using Whole Genome Sequencing.</title>
        <authorList>
            <person name="Bernier A.-M."/>
            <person name="Burdz T."/>
            <person name="Wiebe D."/>
            <person name="Bernard K."/>
        </authorList>
    </citation>
    <scope>NUCLEOTIDE SEQUENCE [LARGE SCALE GENOMIC DNA]</scope>
    <source>
        <strain evidence="6 9">NML120146</strain>
    </source>
</reference>
<dbReference type="SMART" id="SM00530">
    <property type="entry name" value="HTH_XRE"/>
    <property type="match status" value="1"/>
</dbReference>
<dbReference type="EMBL" id="MCGH01000002">
    <property type="protein sequence ID" value="ODM05812.1"/>
    <property type="molecule type" value="Genomic_DNA"/>
</dbReference>
<dbReference type="GO" id="GO:0003677">
    <property type="term" value="F:DNA binding"/>
    <property type="evidence" value="ECO:0007669"/>
    <property type="project" value="UniProtKB-KW"/>
</dbReference>
<evidence type="ECO:0000259" key="2">
    <source>
        <dbReference type="PROSITE" id="PS50943"/>
    </source>
</evidence>
<accession>A0A1E3AAN0</accession>
<reference evidence="5 8" key="3">
    <citation type="submission" date="2016-08" db="EMBL/GenBank/DDBJ databases">
        <authorList>
            <person name="Seilhamer J.J."/>
        </authorList>
    </citation>
    <scope>NUCLEOTIDE SEQUENCE [LARGE SCALE GENOMIC DNA]</scope>
    <source>
        <strain evidence="5 8">NML150140-1</strain>
    </source>
</reference>
<dbReference type="EMBL" id="MEHD01000021">
    <property type="protein sequence ID" value="ODR57710.1"/>
    <property type="molecule type" value="Genomic_DNA"/>
</dbReference>
<keyword evidence="9" id="KW-1185">Reference proteome</keyword>
<evidence type="ECO:0000313" key="3">
    <source>
        <dbReference type="EMBL" id="ODM05812.1"/>
    </source>
</evidence>
<evidence type="ECO:0000256" key="1">
    <source>
        <dbReference type="ARBA" id="ARBA00023125"/>
    </source>
</evidence>
<dbReference type="GeneID" id="93299380"/>
<dbReference type="InterPro" id="IPR001387">
    <property type="entry name" value="Cro/C1-type_HTH"/>
</dbReference>
<evidence type="ECO:0000313" key="5">
    <source>
        <dbReference type="EMBL" id="ODR49144.1"/>
    </source>
</evidence>
<dbReference type="RefSeq" id="WP_044971557.1">
    <property type="nucleotide sequence ID" value="NZ_DAWDRA010000514.1"/>
</dbReference>
<dbReference type="PANTHER" id="PTHR46558">
    <property type="entry name" value="TRACRIPTIONAL REGULATORY PROTEIN-RELATED-RELATED"/>
    <property type="match status" value="1"/>
</dbReference>
<keyword evidence="1" id="KW-0238">DNA-binding</keyword>
<comment type="caution">
    <text evidence="3">The sequence shown here is derived from an EMBL/GenBank/DDBJ whole genome shotgun (WGS) entry which is preliminary data.</text>
</comment>
<organism evidence="3 7">
    <name type="scientific">Eisenbergiella tayi</name>
    <dbReference type="NCBI Taxonomy" id="1432052"/>
    <lineage>
        <taxon>Bacteria</taxon>
        <taxon>Bacillati</taxon>
        <taxon>Bacillota</taxon>
        <taxon>Clostridia</taxon>
        <taxon>Lachnospirales</taxon>
        <taxon>Lachnospiraceae</taxon>
        <taxon>Eisenbergiella</taxon>
    </lineage>
</organism>
<proteinExistence type="predicted"/>
<dbReference type="Proteomes" id="UP000095003">
    <property type="component" value="Unassembled WGS sequence"/>
</dbReference>
<dbReference type="PANTHER" id="PTHR46558:SF14">
    <property type="entry name" value="HTH-TYPE TRANSCRIPTIONAL REGULATOR ANSR"/>
    <property type="match status" value="1"/>
</dbReference>
<dbReference type="Proteomes" id="UP000094869">
    <property type="component" value="Unassembled WGS sequence"/>
</dbReference>
<dbReference type="Gene3D" id="1.10.260.40">
    <property type="entry name" value="lambda repressor-like DNA-binding domains"/>
    <property type="match status" value="1"/>
</dbReference>
<dbReference type="AlphaFoldDB" id="A0A1E3AAN0"/>
<feature type="domain" description="HTH cro/C1-type" evidence="2">
    <location>
        <begin position="16"/>
        <end position="70"/>
    </location>
</feature>
<name>A0A1E3AAN0_9FIRM</name>
<sequence length="133" mass="15216">MAQTKSYNRLMAGNRLYERRKQLGWSRGYVSEKVGKVEKYYADIERGSCGMSIETLIALSDLYGLSLDYIIYGNPEGKKEEIPDKGKAVMNILKELEPEEYECCLDMMLIYARRAGKSREKNTIGEESKQNPA</sequence>
<evidence type="ECO:0000313" key="10">
    <source>
        <dbReference type="Proteomes" id="UP000095003"/>
    </source>
</evidence>